<organism evidence="2 3">
    <name type="scientific">Nostoc favosum CHAB5714</name>
    <dbReference type="NCBI Taxonomy" id="2780399"/>
    <lineage>
        <taxon>Bacteria</taxon>
        <taxon>Bacillati</taxon>
        <taxon>Cyanobacteriota</taxon>
        <taxon>Cyanophyceae</taxon>
        <taxon>Nostocales</taxon>
        <taxon>Nostocaceae</taxon>
        <taxon>Nostoc</taxon>
        <taxon>Nostoc favosum</taxon>
    </lineage>
</organism>
<dbReference type="InterPro" id="IPR046633">
    <property type="entry name" value="DUF6745"/>
</dbReference>
<protein>
    <recommendedName>
        <fullName evidence="1">DUF6745 domain-containing protein</fullName>
    </recommendedName>
</protein>
<sequence>MQHCGFVFQFEKVCIVCDRPCKLSFDEENMLHAEGEPALQFPDGYSVYACHGRHASQEERYYEEQDPDSV</sequence>
<evidence type="ECO:0000259" key="1">
    <source>
        <dbReference type="Pfam" id="PF20530"/>
    </source>
</evidence>
<accession>A0ABS8INS4</accession>
<proteinExistence type="predicted"/>
<name>A0ABS8INS4_9NOSO</name>
<comment type="caution">
    <text evidence="2">The sequence shown here is derived from an EMBL/GenBank/DDBJ whole genome shotgun (WGS) entry which is preliminary data.</text>
</comment>
<evidence type="ECO:0000313" key="3">
    <source>
        <dbReference type="Proteomes" id="UP001199525"/>
    </source>
</evidence>
<keyword evidence="3" id="KW-1185">Reference proteome</keyword>
<reference evidence="2 3" key="1">
    <citation type="journal article" date="2021" name="Microorganisms">
        <title>Genome Evolution of Filamentous Cyanobacterium Nostoc Species: From Facultative Symbiosis to Free Living.</title>
        <authorList>
            <person name="Huo D."/>
            <person name="Li H."/>
            <person name="Cai F."/>
            <person name="Guo X."/>
            <person name="Qiao Z."/>
            <person name="Wang W."/>
            <person name="Yu G."/>
            <person name="Li R."/>
        </authorList>
    </citation>
    <scope>NUCLEOTIDE SEQUENCE [LARGE SCALE GENOMIC DNA]</scope>
    <source>
        <strain evidence="2 3">CHAB 5714</strain>
    </source>
</reference>
<evidence type="ECO:0000313" key="2">
    <source>
        <dbReference type="EMBL" id="MCC5604957.1"/>
    </source>
</evidence>
<feature type="domain" description="DUF6745" evidence="1">
    <location>
        <begin position="2"/>
        <end position="55"/>
    </location>
</feature>
<gene>
    <name evidence="2" type="ORF">LC586_38975</name>
</gene>
<dbReference type="EMBL" id="JAIVFQ010000176">
    <property type="protein sequence ID" value="MCC5604957.1"/>
    <property type="molecule type" value="Genomic_DNA"/>
</dbReference>
<dbReference type="Proteomes" id="UP001199525">
    <property type="component" value="Unassembled WGS sequence"/>
</dbReference>
<dbReference type="Pfam" id="PF20530">
    <property type="entry name" value="DUF6745"/>
    <property type="match status" value="1"/>
</dbReference>